<dbReference type="OrthoDB" id="2083733at2"/>
<evidence type="ECO:0000313" key="1">
    <source>
        <dbReference type="EMBL" id="AEV67548.1"/>
    </source>
</evidence>
<keyword evidence="2" id="KW-1185">Reference proteome</keyword>
<dbReference type="RefSeq" id="WP_014254173.1">
    <property type="nucleotide sequence ID" value="NC_016627.1"/>
</dbReference>
<dbReference type="EMBL" id="CP003065">
    <property type="protein sequence ID" value="AEV67548.1"/>
    <property type="molecule type" value="Genomic_DNA"/>
</dbReference>
<dbReference type="Gene3D" id="1.10.287.1060">
    <property type="entry name" value="ESAT-6-like"/>
    <property type="match status" value="1"/>
</dbReference>
<accession>G8LVY1</accession>
<dbReference type="HOGENOM" id="CLU_2166569_0_0_9"/>
<sequence>MSSSGFVLADIDKISQFEQKSQEAIAEFDAIKEKFNEINATLLSKWKGEGADAYKQETDHILENIGGIKDVLDAINNGVVKDIKDSYLQLDAELGEFNRNPQSGEGSENG</sequence>
<name>G8LVY1_ACECE</name>
<gene>
    <name evidence="1" type="ordered locus">Clocl_0862</name>
</gene>
<dbReference type="KEGG" id="ccl:Clocl_0862"/>
<protein>
    <recommendedName>
        <fullName evidence="3">WXG100 family type VII secretion target</fullName>
    </recommendedName>
</protein>
<dbReference type="Proteomes" id="UP000005435">
    <property type="component" value="Chromosome"/>
</dbReference>
<dbReference type="STRING" id="720554.Clocl_0862"/>
<dbReference type="SUPFAM" id="SSF140453">
    <property type="entry name" value="EsxAB dimer-like"/>
    <property type="match status" value="1"/>
</dbReference>
<reference evidence="1 2" key="2">
    <citation type="journal article" date="2012" name="Stand. Genomic Sci.">
        <title>Complete Genome Sequence of Clostridium clariflavum DSM 19732.</title>
        <authorList>
            <person name="Izquierdo J.A."/>
            <person name="Goodwin L."/>
            <person name="Davenport K.W."/>
            <person name="Teshima H."/>
            <person name="Bruce D."/>
            <person name="Detter C."/>
            <person name="Tapia R."/>
            <person name="Han S."/>
            <person name="Land M."/>
            <person name="Hauser L."/>
            <person name="Jeffries C.D."/>
            <person name="Han J."/>
            <person name="Pitluck S."/>
            <person name="Nolan M."/>
            <person name="Chen A."/>
            <person name="Huntemann M."/>
            <person name="Mavromatis K."/>
            <person name="Mikhailova N."/>
            <person name="Liolios K."/>
            <person name="Woyke T."/>
            <person name="Lynd L.R."/>
        </authorList>
    </citation>
    <scope>NUCLEOTIDE SEQUENCE [LARGE SCALE GENOMIC DNA]</scope>
    <source>
        <strain evidence="2">DSM 19732 / NBRC 101661 / EBR45</strain>
    </source>
</reference>
<dbReference type="AlphaFoldDB" id="G8LVY1"/>
<evidence type="ECO:0000313" key="2">
    <source>
        <dbReference type="Proteomes" id="UP000005435"/>
    </source>
</evidence>
<proteinExistence type="predicted"/>
<evidence type="ECO:0008006" key="3">
    <source>
        <dbReference type="Google" id="ProtNLM"/>
    </source>
</evidence>
<organism evidence="1 2">
    <name type="scientific">Acetivibrio clariflavus (strain DSM 19732 / NBRC 101661 / EBR45)</name>
    <name type="common">Clostridium clariflavum</name>
    <dbReference type="NCBI Taxonomy" id="720554"/>
    <lineage>
        <taxon>Bacteria</taxon>
        <taxon>Bacillati</taxon>
        <taxon>Bacillota</taxon>
        <taxon>Clostridia</taxon>
        <taxon>Eubacteriales</taxon>
        <taxon>Oscillospiraceae</taxon>
        <taxon>Acetivibrio</taxon>
    </lineage>
</organism>
<reference evidence="2" key="1">
    <citation type="submission" date="2011-12" db="EMBL/GenBank/DDBJ databases">
        <title>Complete sequence of Clostridium clariflavum DSM 19732.</title>
        <authorList>
            <consortium name="US DOE Joint Genome Institute"/>
            <person name="Lucas S."/>
            <person name="Han J."/>
            <person name="Lapidus A."/>
            <person name="Cheng J.-F."/>
            <person name="Goodwin L."/>
            <person name="Pitluck S."/>
            <person name="Peters L."/>
            <person name="Teshima H."/>
            <person name="Detter J.C."/>
            <person name="Han C."/>
            <person name="Tapia R."/>
            <person name="Land M."/>
            <person name="Hauser L."/>
            <person name="Kyrpides N."/>
            <person name="Ivanova N."/>
            <person name="Pagani I."/>
            <person name="Kitzmiller T."/>
            <person name="Lynd L."/>
            <person name="Izquierdo J."/>
            <person name="Woyke T."/>
        </authorList>
    </citation>
    <scope>NUCLEOTIDE SEQUENCE [LARGE SCALE GENOMIC DNA]</scope>
    <source>
        <strain evidence="2">DSM 19732 / NBRC 101661 / EBR45</strain>
    </source>
</reference>
<dbReference type="InterPro" id="IPR036689">
    <property type="entry name" value="ESAT-6-like_sf"/>
</dbReference>
<dbReference type="eggNOG" id="COG4842">
    <property type="taxonomic scope" value="Bacteria"/>
</dbReference>